<dbReference type="GO" id="GO:0032693">
    <property type="term" value="P:negative regulation of interleukin-10 production"/>
    <property type="evidence" value="ECO:0007669"/>
    <property type="project" value="Ensembl"/>
</dbReference>
<keyword evidence="8" id="KW-1185">Reference proteome</keyword>
<evidence type="ECO:0000259" key="6">
    <source>
        <dbReference type="PROSITE" id="PS50041"/>
    </source>
</evidence>
<dbReference type="GO" id="GO:0010936">
    <property type="term" value="P:negative regulation of macrophage cytokine production"/>
    <property type="evidence" value="ECO:0007669"/>
    <property type="project" value="Ensembl"/>
</dbReference>
<feature type="compositionally biased region" description="Basic and acidic residues" evidence="4">
    <location>
        <begin position="22"/>
        <end position="36"/>
    </location>
</feature>
<dbReference type="CDD" id="cd03598">
    <property type="entry name" value="CLECT_EMBP_like"/>
    <property type="match status" value="1"/>
</dbReference>
<evidence type="ECO:0000256" key="3">
    <source>
        <dbReference type="ARBA" id="ARBA00023157"/>
    </source>
</evidence>
<dbReference type="InterPro" id="IPR018378">
    <property type="entry name" value="C-type_lectin_CS"/>
</dbReference>
<dbReference type="InterPro" id="IPR033816">
    <property type="entry name" value="EMBP_CTLD"/>
</dbReference>
<accession>A0A6I9M3H5</accession>
<keyword evidence="2" id="KW-0430">Lectin</keyword>
<feature type="chain" id="PRO_5044635723" evidence="5">
    <location>
        <begin position="17"/>
        <end position="221"/>
    </location>
</feature>
<feature type="region of interest" description="Disordered" evidence="4">
    <location>
        <begin position="22"/>
        <end position="90"/>
    </location>
</feature>
<dbReference type="PRINTS" id="PR00770">
    <property type="entry name" value="EMAJORBASICP"/>
</dbReference>
<dbReference type="GeneID" id="102910703"/>
<reference evidence="7 8" key="1">
    <citation type="submission" date="2018-10" db="EMBL/GenBank/DDBJ databases">
        <title>Improved assembly of the deer mouse Peromyscus maniculatus genome.</title>
        <authorList>
            <person name="Lassance J.-M."/>
            <person name="Hoekstra H.E."/>
        </authorList>
    </citation>
    <scope>NUCLEOTIDE SEQUENCE [LARGE SCALE GENOMIC DNA]</scope>
</reference>
<dbReference type="SMART" id="SM00034">
    <property type="entry name" value="CLECT"/>
    <property type="match status" value="1"/>
</dbReference>
<dbReference type="SUPFAM" id="SSF56436">
    <property type="entry name" value="C-type lectin-like"/>
    <property type="match status" value="1"/>
</dbReference>
<feature type="signal peptide" evidence="5">
    <location>
        <begin position="1"/>
        <end position="16"/>
    </location>
</feature>
<proteinExistence type="predicted"/>
<evidence type="ECO:0000256" key="4">
    <source>
        <dbReference type="SAM" id="MobiDB-lite"/>
    </source>
</evidence>
<gene>
    <name evidence="7" type="primary">Prg2</name>
</gene>
<dbReference type="InterPro" id="IPR050111">
    <property type="entry name" value="C-type_lectin/snaclec_domain"/>
</dbReference>
<evidence type="ECO:0000256" key="2">
    <source>
        <dbReference type="ARBA" id="ARBA00022734"/>
    </source>
</evidence>
<sequence>MKFPLLLALLVGGASTLHLRSDTSDFKSPLRDENLPRDVGMSRPEVEECPPGEGLIPLEEEEGSGSEDTPGDEGAVSGQDVSDEDLQCPKEEDTVRLMGDSGCKTCRYLLVRSPHQFDNAQAVCRRCYRGSLASIHSFRVNFYIQCSVRGLNQGQVWIGGRISGWGRCKRFGWVDGSSWNFAFWAAGQPGRGGGRCVTLCTQGGHWRRSVCAKRRPFICSY</sequence>
<dbReference type="Ensembl" id="ENSPEMT00000007581.2">
    <property type="protein sequence ID" value="ENSPEMP00000004179.1"/>
    <property type="gene ID" value="ENSPEMG00000006364.2"/>
</dbReference>
<organism evidence="7 8">
    <name type="scientific">Peromyscus maniculatus bairdii</name>
    <name type="common">Prairie deer mouse</name>
    <dbReference type="NCBI Taxonomy" id="230844"/>
    <lineage>
        <taxon>Eukaryota</taxon>
        <taxon>Metazoa</taxon>
        <taxon>Chordata</taxon>
        <taxon>Craniata</taxon>
        <taxon>Vertebrata</taxon>
        <taxon>Euteleostomi</taxon>
        <taxon>Mammalia</taxon>
        <taxon>Eutheria</taxon>
        <taxon>Euarchontoglires</taxon>
        <taxon>Glires</taxon>
        <taxon>Rodentia</taxon>
        <taxon>Myomorpha</taxon>
        <taxon>Muroidea</taxon>
        <taxon>Cricetidae</taxon>
        <taxon>Neotominae</taxon>
        <taxon>Peromyscus</taxon>
    </lineage>
</organism>
<dbReference type="FunFam" id="3.10.100.10:FF:000090">
    <property type="entry name" value="Proteoglycan 2, bone marrow"/>
    <property type="match status" value="1"/>
</dbReference>
<dbReference type="InterPro" id="IPR016187">
    <property type="entry name" value="CTDL_fold"/>
</dbReference>
<dbReference type="GO" id="GO:0030246">
    <property type="term" value="F:carbohydrate binding"/>
    <property type="evidence" value="ECO:0007669"/>
    <property type="project" value="UniProtKB-KW"/>
</dbReference>
<reference evidence="7" key="3">
    <citation type="submission" date="2025-09" db="UniProtKB">
        <authorList>
            <consortium name="Ensembl"/>
        </authorList>
    </citation>
    <scope>IDENTIFICATION</scope>
</reference>
<protein>
    <submittedName>
        <fullName evidence="7">Proteoglycan 2, bone marrow</fullName>
    </submittedName>
</protein>
<dbReference type="PROSITE" id="PS00615">
    <property type="entry name" value="C_TYPE_LECTIN_1"/>
    <property type="match status" value="1"/>
</dbReference>
<evidence type="ECO:0000313" key="7">
    <source>
        <dbReference type="Ensembl" id="ENSPEMP00000004179.1"/>
    </source>
</evidence>
<feature type="compositionally biased region" description="Acidic residues" evidence="4">
    <location>
        <begin position="58"/>
        <end position="71"/>
    </location>
</feature>
<dbReference type="GO" id="GO:0032753">
    <property type="term" value="P:positive regulation of interleukin-4 production"/>
    <property type="evidence" value="ECO:0007669"/>
    <property type="project" value="Ensembl"/>
</dbReference>
<dbReference type="PANTHER" id="PTHR22803">
    <property type="entry name" value="MANNOSE, PHOSPHOLIPASE, LECTIN RECEPTOR RELATED"/>
    <property type="match status" value="1"/>
</dbReference>
<evidence type="ECO:0000313" key="8">
    <source>
        <dbReference type="Proteomes" id="UP000694547"/>
    </source>
</evidence>
<evidence type="ECO:0000256" key="1">
    <source>
        <dbReference type="ARBA" id="ARBA00022729"/>
    </source>
</evidence>
<name>A0A6I9M3H5_PERMB</name>
<dbReference type="GeneTree" id="ENSGT00440000039859"/>
<dbReference type="CTD" id="5553"/>
<dbReference type="GO" id="GO:0006955">
    <property type="term" value="P:immune response"/>
    <property type="evidence" value="ECO:0007669"/>
    <property type="project" value="InterPro"/>
</dbReference>
<keyword evidence="1 5" id="KW-0732">Signal</keyword>
<dbReference type="InterPro" id="IPR001304">
    <property type="entry name" value="C-type_lectin-like"/>
</dbReference>
<dbReference type="Proteomes" id="UP000694547">
    <property type="component" value="Chromosome 4"/>
</dbReference>
<evidence type="ECO:0000256" key="5">
    <source>
        <dbReference type="SAM" id="SignalP"/>
    </source>
</evidence>
<reference evidence="7" key="2">
    <citation type="submission" date="2025-08" db="UniProtKB">
        <authorList>
            <consortium name="Ensembl"/>
        </authorList>
    </citation>
    <scope>IDENTIFICATION</scope>
</reference>
<dbReference type="OrthoDB" id="6369810at2759"/>
<dbReference type="AlphaFoldDB" id="A0A6I9M3H5"/>
<keyword evidence="3" id="KW-1015">Disulfide bond</keyword>
<dbReference type="GO" id="GO:0002215">
    <property type="term" value="P:defense response to nematode"/>
    <property type="evidence" value="ECO:0007669"/>
    <property type="project" value="Ensembl"/>
</dbReference>
<dbReference type="PROSITE" id="PS50041">
    <property type="entry name" value="C_TYPE_LECTIN_2"/>
    <property type="match status" value="1"/>
</dbReference>
<feature type="domain" description="C-type lectin" evidence="6">
    <location>
        <begin position="108"/>
        <end position="220"/>
    </location>
</feature>
<dbReference type="Pfam" id="PF00059">
    <property type="entry name" value="Lectin_C"/>
    <property type="match status" value="1"/>
</dbReference>
<dbReference type="Gene3D" id="3.10.100.10">
    <property type="entry name" value="Mannose-Binding Protein A, subunit A"/>
    <property type="match status" value="1"/>
</dbReference>
<dbReference type="RefSeq" id="XP_006989715.1">
    <property type="nucleotide sequence ID" value="XM_006989653.3"/>
</dbReference>
<dbReference type="InterPro" id="IPR016186">
    <property type="entry name" value="C-type_lectin-like/link_sf"/>
</dbReference>
<dbReference type="InterPro" id="IPR002352">
    <property type="entry name" value="Eosinophil_major_basic"/>
</dbReference>